<dbReference type="EMBL" id="SGPL01001373">
    <property type="protein sequence ID" value="THH03298.1"/>
    <property type="molecule type" value="Genomic_DNA"/>
</dbReference>
<dbReference type="SUPFAM" id="SSF56112">
    <property type="entry name" value="Protein kinase-like (PK-like)"/>
    <property type="match status" value="1"/>
</dbReference>
<keyword evidence="1" id="KW-0723">Serine/threonine-protein kinase</keyword>
<sequence length="115" mass="12985">MPAEAQSVIAALLQRDPSRRLGANGGEEIKRHPFFARHIDWHRLMQKKIQPPFKPSVESVLDVANFDQEFTSEAAQDSVVQDSRLSETVQDQFRGFTYNPADEHLSESVTYGNGL</sequence>
<dbReference type="InterPro" id="IPR011009">
    <property type="entry name" value="Kinase-like_dom_sf"/>
</dbReference>
<keyword evidence="8" id="KW-1185">Reference proteome</keyword>
<dbReference type="SMART" id="SM00133">
    <property type="entry name" value="S_TK_X"/>
    <property type="match status" value="1"/>
</dbReference>
<dbReference type="PANTHER" id="PTHR24351">
    <property type="entry name" value="RIBOSOMAL PROTEIN S6 KINASE"/>
    <property type="match status" value="1"/>
</dbReference>
<feature type="domain" description="AGC-kinase C-terminal" evidence="6">
    <location>
        <begin position="37"/>
        <end position="108"/>
    </location>
</feature>
<proteinExistence type="predicted"/>
<comment type="caution">
    <text evidence="7">The sequence shown here is derived from an EMBL/GenBank/DDBJ whole genome shotgun (WGS) entry which is preliminary data.</text>
</comment>
<dbReference type="Gene3D" id="3.30.200.20">
    <property type="entry name" value="Phosphorylase Kinase, domain 1"/>
    <property type="match status" value="1"/>
</dbReference>
<dbReference type="Gene3D" id="1.10.510.10">
    <property type="entry name" value="Transferase(Phosphotransferase) domain 1"/>
    <property type="match status" value="1"/>
</dbReference>
<reference evidence="7 8" key="1">
    <citation type="submission" date="2019-02" db="EMBL/GenBank/DDBJ databases">
        <title>Genome sequencing of the rare red list fungi Bondarzewia mesenterica.</title>
        <authorList>
            <person name="Buettner E."/>
            <person name="Kellner H."/>
        </authorList>
    </citation>
    <scope>NUCLEOTIDE SEQUENCE [LARGE SCALE GENOMIC DNA]</scope>
    <source>
        <strain evidence="7 8">DSM 108281</strain>
    </source>
</reference>
<evidence type="ECO:0000313" key="8">
    <source>
        <dbReference type="Proteomes" id="UP000310158"/>
    </source>
</evidence>
<dbReference type="GO" id="GO:0004674">
    <property type="term" value="F:protein serine/threonine kinase activity"/>
    <property type="evidence" value="ECO:0007669"/>
    <property type="project" value="UniProtKB-KW"/>
</dbReference>
<keyword evidence="3" id="KW-0547">Nucleotide-binding</keyword>
<keyword evidence="5" id="KW-0067">ATP-binding</keyword>
<organism evidence="7 8">
    <name type="scientific">Bondarzewia mesenterica</name>
    <dbReference type="NCBI Taxonomy" id="1095465"/>
    <lineage>
        <taxon>Eukaryota</taxon>
        <taxon>Fungi</taxon>
        <taxon>Dikarya</taxon>
        <taxon>Basidiomycota</taxon>
        <taxon>Agaricomycotina</taxon>
        <taxon>Agaricomycetes</taxon>
        <taxon>Russulales</taxon>
        <taxon>Bondarzewiaceae</taxon>
        <taxon>Bondarzewia</taxon>
    </lineage>
</organism>
<dbReference type="AlphaFoldDB" id="A0A4S4KYM3"/>
<dbReference type="GO" id="GO:0005524">
    <property type="term" value="F:ATP binding"/>
    <property type="evidence" value="ECO:0007669"/>
    <property type="project" value="UniProtKB-KW"/>
</dbReference>
<dbReference type="OrthoDB" id="63267at2759"/>
<protein>
    <recommendedName>
        <fullName evidence="6">AGC-kinase C-terminal domain-containing protein</fullName>
    </recommendedName>
</protein>
<evidence type="ECO:0000256" key="5">
    <source>
        <dbReference type="ARBA" id="ARBA00022840"/>
    </source>
</evidence>
<evidence type="ECO:0000256" key="3">
    <source>
        <dbReference type="ARBA" id="ARBA00022741"/>
    </source>
</evidence>
<name>A0A4S4KYM3_9AGAM</name>
<keyword evidence="4" id="KW-0418">Kinase</keyword>
<accession>A0A4S4KYM3</accession>
<dbReference type="InterPro" id="IPR017892">
    <property type="entry name" value="Pkinase_C"/>
</dbReference>
<evidence type="ECO:0000256" key="1">
    <source>
        <dbReference type="ARBA" id="ARBA00022527"/>
    </source>
</evidence>
<dbReference type="Pfam" id="PF00433">
    <property type="entry name" value="Pkinase_C"/>
    <property type="match status" value="1"/>
</dbReference>
<evidence type="ECO:0000256" key="2">
    <source>
        <dbReference type="ARBA" id="ARBA00022679"/>
    </source>
</evidence>
<keyword evidence="2" id="KW-0808">Transferase</keyword>
<gene>
    <name evidence="7" type="ORF">EW146_g10470</name>
</gene>
<dbReference type="Proteomes" id="UP000310158">
    <property type="component" value="Unassembled WGS sequence"/>
</dbReference>
<dbReference type="PROSITE" id="PS51285">
    <property type="entry name" value="AGC_KINASE_CTER"/>
    <property type="match status" value="1"/>
</dbReference>
<evidence type="ECO:0000259" key="6">
    <source>
        <dbReference type="PROSITE" id="PS51285"/>
    </source>
</evidence>
<evidence type="ECO:0000256" key="4">
    <source>
        <dbReference type="ARBA" id="ARBA00022777"/>
    </source>
</evidence>
<dbReference type="InterPro" id="IPR000961">
    <property type="entry name" value="AGC-kinase_C"/>
</dbReference>
<evidence type="ECO:0000313" key="7">
    <source>
        <dbReference type="EMBL" id="THH03298.1"/>
    </source>
</evidence>